<dbReference type="Pfam" id="PF10551">
    <property type="entry name" value="MULE"/>
    <property type="match status" value="1"/>
</dbReference>
<sequence length="610" mass="68758">MDGEDSFVALVHCSRKFQKSKRHGVKFTDREPVSIFIRSSSTLAEIKLSILQKLGTRETKLVKKLFYEIPITVVSTGVRYETFVIGSDEDLQVLFNCSFPEVRIPEMFAKLEDRVDSSGASAPGPQSTTVGGASTSLPVVAVVVPPPEPKRAGVEFEVGPDRVENALCDDDSDEEPVDIGGDSEDDIPRGVRTAHGGSDSGSQEYPPHLSSLNLEAIGQHQNVEATFYGQGMHDGTGLTEFQIGQSFQSKEEAVLSMKDYSIRRGVEYRVMESDNLKYKGRCKEFSNGCTWLIRIVMRKRKSTWEVRRYNGPHTCMATSISSDHKQLDYHVICARIFSLVRADASVLIKVLQEATETTYGFKPSYRKVWLAKQKAVAQIYGDWEESYADLPRWILGVTFTMDGSIALLKTSPVRVGDQVDEERVYFHRMFWTFPPCVEAFRHCKPLVSIDGTHLYGKYGGTLLSAIAQDGNSNILPVAFALVEGKNAESWSYFLSNLRRHVTSQEGILVISDRHNGIKAALESPDSGWRPLYAYTAFCIRHVAANFALTFKGQDVRRWLVNAAYVKTEAEFDYWFDIMRSENPAMCDWANRMDYEMWTQHKYPVRTLVPK</sequence>
<feature type="region of interest" description="Disordered" evidence="1">
    <location>
        <begin position="164"/>
        <end position="208"/>
    </location>
</feature>
<dbReference type="GeneID" id="107461590"/>
<dbReference type="Pfam" id="PF03108">
    <property type="entry name" value="DBD_Tnp_Mut"/>
    <property type="match status" value="1"/>
</dbReference>
<evidence type="ECO:0000313" key="5">
    <source>
        <dbReference type="RefSeq" id="XP_015935595.1"/>
    </source>
</evidence>
<dbReference type="AlphaFoldDB" id="A0A6P4BV10"/>
<organism evidence="4 5">
    <name type="scientific">Arachis duranensis</name>
    <name type="common">Wild peanut</name>
    <dbReference type="NCBI Taxonomy" id="130453"/>
    <lineage>
        <taxon>Eukaryota</taxon>
        <taxon>Viridiplantae</taxon>
        <taxon>Streptophyta</taxon>
        <taxon>Embryophyta</taxon>
        <taxon>Tracheophyta</taxon>
        <taxon>Spermatophyta</taxon>
        <taxon>Magnoliopsida</taxon>
        <taxon>eudicotyledons</taxon>
        <taxon>Gunneridae</taxon>
        <taxon>Pentapetalae</taxon>
        <taxon>rosids</taxon>
        <taxon>fabids</taxon>
        <taxon>Fabales</taxon>
        <taxon>Fabaceae</taxon>
        <taxon>Papilionoideae</taxon>
        <taxon>50 kb inversion clade</taxon>
        <taxon>dalbergioids sensu lato</taxon>
        <taxon>Dalbergieae</taxon>
        <taxon>Pterocarpus clade</taxon>
        <taxon>Arachis</taxon>
    </lineage>
</organism>
<gene>
    <name evidence="5" type="primary">LOC107461590</name>
</gene>
<reference evidence="5" key="2">
    <citation type="submission" date="2025-08" db="UniProtKB">
        <authorList>
            <consortium name="RefSeq"/>
        </authorList>
    </citation>
    <scope>IDENTIFICATION</scope>
    <source>
        <tissue evidence="5">Whole plant</tissue>
    </source>
</reference>
<protein>
    <submittedName>
        <fullName evidence="5">Uncharacterized protein LOC107461590</fullName>
    </submittedName>
</protein>
<keyword evidence="4" id="KW-1185">Reference proteome</keyword>
<evidence type="ECO:0000313" key="4">
    <source>
        <dbReference type="Proteomes" id="UP000515211"/>
    </source>
</evidence>
<proteinExistence type="predicted"/>
<dbReference type="KEGG" id="adu:107461590"/>
<evidence type="ECO:0000256" key="1">
    <source>
        <dbReference type="SAM" id="MobiDB-lite"/>
    </source>
</evidence>
<dbReference type="PANTHER" id="PTHR31973:SF195">
    <property type="entry name" value="MUDR FAMILY TRANSPOSASE"/>
    <property type="match status" value="1"/>
</dbReference>
<feature type="domain" description="MULE transposase" evidence="3">
    <location>
        <begin position="447"/>
        <end position="545"/>
    </location>
</feature>
<dbReference type="RefSeq" id="XP_015935595.1">
    <property type="nucleotide sequence ID" value="XM_016080109.1"/>
</dbReference>
<name>A0A6P4BV10_ARADU</name>
<accession>A0A6P4BV10</accession>
<feature type="domain" description="Transposase MuDR plant" evidence="2">
    <location>
        <begin position="241"/>
        <end position="305"/>
    </location>
</feature>
<dbReference type="Proteomes" id="UP000515211">
    <property type="component" value="Chromosome 8"/>
</dbReference>
<reference evidence="4" key="1">
    <citation type="journal article" date="2016" name="Nat. Genet.">
        <title>The genome sequences of Arachis duranensis and Arachis ipaensis, the diploid ancestors of cultivated peanut.</title>
        <authorList>
            <person name="Bertioli D.J."/>
            <person name="Cannon S.B."/>
            <person name="Froenicke L."/>
            <person name="Huang G."/>
            <person name="Farmer A.D."/>
            <person name="Cannon E.K."/>
            <person name="Liu X."/>
            <person name="Gao D."/>
            <person name="Clevenger J."/>
            <person name="Dash S."/>
            <person name="Ren L."/>
            <person name="Moretzsohn M.C."/>
            <person name="Shirasawa K."/>
            <person name="Huang W."/>
            <person name="Vidigal B."/>
            <person name="Abernathy B."/>
            <person name="Chu Y."/>
            <person name="Niederhuth C.E."/>
            <person name="Umale P."/>
            <person name="Araujo A.C."/>
            <person name="Kozik A."/>
            <person name="Kim K.D."/>
            <person name="Burow M.D."/>
            <person name="Varshney R.K."/>
            <person name="Wang X."/>
            <person name="Zhang X."/>
            <person name="Barkley N."/>
            <person name="Guimaraes P.M."/>
            <person name="Isobe S."/>
            <person name="Guo B."/>
            <person name="Liao B."/>
            <person name="Stalker H.T."/>
            <person name="Schmitz R.J."/>
            <person name="Scheffler B.E."/>
            <person name="Leal-Bertioli S.C."/>
            <person name="Xun X."/>
            <person name="Jackson S.A."/>
            <person name="Michelmore R."/>
            <person name="Ozias-Akins P."/>
        </authorList>
    </citation>
    <scope>NUCLEOTIDE SEQUENCE [LARGE SCALE GENOMIC DNA]</scope>
    <source>
        <strain evidence="4">cv. V14167</strain>
    </source>
</reference>
<evidence type="ECO:0000259" key="3">
    <source>
        <dbReference type="Pfam" id="PF10551"/>
    </source>
</evidence>
<evidence type="ECO:0000259" key="2">
    <source>
        <dbReference type="Pfam" id="PF03108"/>
    </source>
</evidence>
<dbReference type="InterPro" id="IPR018289">
    <property type="entry name" value="MULE_transposase_dom"/>
</dbReference>
<dbReference type="PANTHER" id="PTHR31973">
    <property type="entry name" value="POLYPROTEIN, PUTATIVE-RELATED"/>
    <property type="match status" value="1"/>
</dbReference>
<dbReference type="InterPro" id="IPR004332">
    <property type="entry name" value="Transposase_MuDR"/>
</dbReference>
<feature type="compositionally biased region" description="Acidic residues" evidence="1">
    <location>
        <begin position="167"/>
        <end position="185"/>
    </location>
</feature>